<sequence>TVIVWHNMVRLSIIYAFRHRYLGSQTEIGENVFAHGGGGITLPNSAMRKVVGYYQAHNPSIYN</sequence>
<protein>
    <submittedName>
        <fullName evidence="1">Uncharacterized protein</fullName>
    </submittedName>
</protein>
<dbReference type="RefSeq" id="XP_033595065.1">
    <property type="nucleotide sequence ID" value="XM_033742234.1"/>
</dbReference>
<gene>
    <name evidence="1" type="ORF">EJ05DRAFT_446516</name>
</gene>
<feature type="non-terminal residue" evidence="1">
    <location>
        <position position="1"/>
    </location>
</feature>
<proteinExistence type="predicted"/>
<name>A0A6A6VTP0_9PEZI</name>
<organism evidence="1 2">
    <name type="scientific">Pseudovirgaria hyperparasitica</name>
    <dbReference type="NCBI Taxonomy" id="470096"/>
    <lineage>
        <taxon>Eukaryota</taxon>
        <taxon>Fungi</taxon>
        <taxon>Dikarya</taxon>
        <taxon>Ascomycota</taxon>
        <taxon>Pezizomycotina</taxon>
        <taxon>Dothideomycetes</taxon>
        <taxon>Dothideomycetes incertae sedis</taxon>
        <taxon>Acrospermales</taxon>
        <taxon>Acrospermaceae</taxon>
        <taxon>Pseudovirgaria</taxon>
    </lineage>
</organism>
<reference evidence="1" key="1">
    <citation type="journal article" date="2020" name="Stud. Mycol.">
        <title>101 Dothideomycetes genomes: a test case for predicting lifestyles and emergence of pathogens.</title>
        <authorList>
            <person name="Haridas S."/>
            <person name="Albert R."/>
            <person name="Binder M."/>
            <person name="Bloem J."/>
            <person name="Labutti K."/>
            <person name="Salamov A."/>
            <person name="Andreopoulos B."/>
            <person name="Baker S."/>
            <person name="Barry K."/>
            <person name="Bills G."/>
            <person name="Bluhm B."/>
            <person name="Cannon C."/>
            <person name="Castanera R."/>
            <person name="Culley D."/>
            <person name="Daum C."/>
            <person name="Ezra D."/>
            <person name="Gonzalez J."/>
            <person name="Henrissat B."/>
            <person name="Kuo A."/>
            <person name="Liang C."/>
            <person name="Lipzen A."/>
            <person name="Lutzoni F."/>
            <person name="Magnuson J."/>
            <person name="Mondo S."/>
            <person name="Nolan M."/>
            <person name="Ohm R."/>
            <person name="Pangilinan J."/>
            <person name="Park H.-J."/>
            <person name="Ramirez L."/>
            <person name="Alfaro M."/>
            <person name="Sun H."/>
            <person name="Tritt A."/>
            <person name="Yoshinaga Y."/>
            <person name="Zwiers L.-H."/>
            <person name="Turgeon B."/>
            <person name="Goodwin S."/>
            <person name="Spatafora J."/>
            <person name="Crous P."/>
            <person name="Grigoriev I."/>
        </authorList>
    </citation>
    <scope>NUCLEOTIDE SEQUENCE</scope>
    <source>
        <strain evidence="1">CBS 121739</strain>
    </source>
</reference>
<dbReference type="Proteomes" id="UP000799437">
    <property type="component" value="Unassembled WGS sequence"/>
</dbReference>
<dbReference type="AlphaFoldDB" id="A0A6A6VTP0"/>
<evidence type="ECO:0000313" key="2">
    <source>
        <dbReference type="Proteomes" id="UP000799437"/>
    </source>
</evidence>
<evidence type="ECO:0000313" key="1">
    <source>
        <dbReference type="EMBL" id="KAF2752607.1"/>
    </source>
</evidence>
<dbReference type="EMBL" id="ML996605">
    <property type="protein sequence ID" value="KAF2752607.1"/>
    <property type="molecule type" value="Genomic_DNA"/>
</dbReference>
<keyword evidence="2" id="KW-1185">Reference proteome</keyword>
<accession>A0A6A6VTP0</accession>
<dbReference type="GeneID" id="54483288"/>